<evidence type="ECO:0000313" key="9">
    <source>
        <dbReference type="EMBL" id="CZR63782.1"/>
    </source>
</evidence>
<dbReference type="PANTHER" id="PTHR13044:SF38">
    <property type="entry name" value="BZIP DOMAIN-CONTAINING PROTEIN"/>
    <property type="match status" value="1"/>
</dbReference>
<dbReference type="AlphaFoldDB" id="A0A1L7XFH2"/>
<protein>
    <recommendedName>
        <fullName evidence="8">BZIP domain-containing protein</fullName>
    </recommendedName>
</protein>
<dbReference type="CDD" id="cd14692">
    <property type="entry name" value="bZIP_ATF4"/>
    <property type="match status" value="1"/>
</dbReference>
<dbReference type="SUPFAM" id="SSF57959">
    <property type="entry name" value="Leucine zipper domain"/>
    <property type="match status" value="1"/>
</dbReference>
<keyword evidence="6" id="KW-0175">Coiled coil</keyword>
<dbReference type="Pfam" id="PF07716">
    <property type="entry name" value="bZIP_2"/>
    <property type="match status" value="1"/>
</dbReference>
<sequence>MPAAGCSAAAASRQSDIVFIAPSQSDIFKPPWSGSVEPLLNLSTDCSPFLDQPLAFDPLCVSAQPLLLFDQTTNWMGNPTPTVNDSSWGPNPNENVFGDMMSQRSMADSFVDLPPSSSQLFLNDLNIAPNLGLSQPSTSNSRSEVSSLSNASPSTRSLEDDILAFDPVIPKAGPSSKSPINRISPPSGDSKIKKRTLNTLAARRYRQKRVDQMSGLESALKETEVERDELKLKVARLEAEVEVLRRLTVSGNEKSEGEKS</sequence>
<dbReference type="Proteomes" id="UP000184330">
    <property type="component" value="Unassembled WGS sequence"/>
</dbReference>
<accession>A0A1L7XFH2</accession>
<feature type="coiled-coil region" evidence="6">
    <location>
        <begin position="213"/>
        <end position="247"/>
    </location>
</feature>
<evidence type="ECO:0000256" key="4">
    <source>
        <dbReference type="ARBA" id="ARBA00023163"/>
    </source>
</evidence>
<feature type="region of interest" description="Disordered" evidence="7">
    <location>
        <begin position="168"/>
        <end position="192"/>
    </location>
</feature>
<comment type="subcellular location">
    <subcellularLocation>
        <location evidence="1">Nucleus</location>
    </subcellularLocation>
</comment>
<proteinExistence type="predicted"/>
<dbReference type="Gene3D" id="3.30.160.60">
    <property type="entry name" value="Classic Zinc Finger"/>
    <property type="match status" value="1"/>
</dbReference>
<dbReference type="PROSITE" id="PS50217">
    <property type="entry name" value="BZIP"/>
    <property type="match status" value="1"/>
</dbReference>
<keyword evidence="3" id="KW-0238">DNA-binding</keyword>
<dbReference type="SMART" id="SM00338">
    <property type="entry name" value="BRLZ"/>
    <property type="match status" value="1"/>
</dbReference>
<dbReference type="GO" id="GO:0005634">
    <property type="term" value="C:nucleus"/>
    <property type="evidence" value="ECO:0007669"/>
    <property type="project" value="UniProtKB-SubCell"/>
</dbReference>
<evidence type="ECO:0000256" key="6">
    <source>
        <dbReference type="SAM" id="Coils"/>
    </source>
</evidence>
<evidence type="ECO:0000259" key="8">
    <source>
        <dbReference type="PROSITE" id="PS50217"/>
    </source>
</evidence>
<reference evidence="9 10" key="1">
    <citation type="submission" date="2016-03" db="EMBL/GenBank/DDBJ databases">
        <authorList>
            <person name="Ploux O."/>
        </authorList>
    </citation>
    <scope>NUCLEOTIDE SEQUENCE [LARGE SCALE GENOMIC DNA]</scope>
    <source>
        <strain evidence="9 10">UAMH 11012</strain>
    </source>
</reference>
<keyword evidence="5" id="KW-0539">Nucleus</keyword>
<dbReference type="GO" id="GO:0000977">
    <property type="term" value="F:RNA polymerase II transcription regulatory region sequence-specific DNA binding"/>
    <property type="evidence" value="ECO:0007669"/>
    <property type="project" value="TreeGrafter"/>
</dbReference>
<dbReference type="InterPro" id="IPR004827">
    <property type="entry name" value="bZIP"/>
</dbReference>
<gene>
    <name evidence="9" type="ORF">PAC_13679</name>
</gene>
<evidence type="ECO:0000256" key="5">
    <source>
        <dbReference type="ARBA" id="ARBA00023242"/>
    </source>
</evidence>
<keyword evidence="4" id="KW-0804">Transcription</keyword>
<feature type="domain" description="BZIP" evidence="8">
    <location>
        <begin position="188"/>
        <end position="245"/>
    </location>
</feature>
<dbReference type="STRING" id="576137.A0A1L7XFH2"/>
<keyword evidence="2" id="KW-0805">Transcription regulation</keyword>
<dbReference type="OrthoDB" id="2257100at2759"/>
<evidence type="ECO:0000256" key="7">
    <source>
        <dbReference type="SAM" id="MobiDB-lite"/>
    </source>
</evidence>
<feature type="compositionally biased region" description="Low complexity" evidence="7">
    <location>
        <begin position="137"/>
        <end position="152"/>
    </location>
</feature>
<dbReference type="PANTHER" id="PTHR13044">
    <property type="entry name" value="ACTIVATING TRANSCRIPTION FACTOR ATF 4/5"/>
    <property type="match status" value="1"/>
</dbReference>
<keyword evidence="10" id="KW-1185">Reference proteome</keyword>
<dbReference type="EMBL" id="FJOG01000024">
    <property type="protein sequence ID" value="CZR63782.1"/>
    <property type="molecule type" value="Genomic_DNA"/>
</dbReference>
<dbReference type="InterPro" id="IPR046347">
    <property type="entry name" value="bZIP_sf"/>
</dbReference>
<feature type="region of interest" description="Disordered" evidence="7">
    <location>
        <begin position="133"/>
        <end position="156"/>
    </location>
</feature>
<organism evidence="9 10">
    <name type="scientific">Phialocephala subalpina</name>
    <dbReference type="NCBI Taxonomy" id="576137"/>
    <lineage>
        <taxon>Eukaryota</taxon>
        <taxon>Fungi</taxon>
        <taxon>Dikarya</taxon>
        <taxon>Ascomycota</taxon>
        <taxon>Pezizomycotina</taxon>
        <taxon>Leotiomycetes</taxon>
        <taxon>Helotiales</taxon>
        <taxon>Mollisiaceae</taxon>
        <taxon>Phialocephala</taxon>
        <taxon>Phialocephala fortinii species complex</taxon>
    </lineage>
</organism>
<name>A0A1L7XFH2_9HELO</name>
<evidence type="ECO:0000256" key="2">
    <source>
        <dbReference type="ARBA" id="ARBA00023015"/>
    </source>
</evidence>
<evidence type="ECO:0000256" key="1">
    <source>
        <dbReference type="ARBA" id="ARBA00004123"/>
    </source>
</evidence>
<dbReference type="GO" id="GO:0001228">
    <property type="term" value="F:DNA-binding transcription activator activity, RNA polymerase II-specific"/>
    <property type="evidence" value="ECO:0007669"/>
    <property type="project" value="TreeGrafter"/>
</dbReference>
<evidence type="ECO:0000313" key="10">
    <source>
        <dbReference type="Proteomes" id="UP000184330"/>
    </source>
</evidence>
<evidence type="ECO:0000256" key="3">
    <source>
        <dbReference type="ARBA" id="ARBA00023125"/>
    </source>
</evidence>